<comment type="cofactor">
    <cofactor evidence="8">
        <name>Zn(2+)</name>
        <dbReference type="ChEBI" id="CHEBI:29105"/>
    </cofactor>
    <text evidence="8">Binds 1 zinc ion per subunit.</text>
</comment>
<name>A0A1E5HAG8_9ENTE</name>
<dbReference type="GO" id="GO:0006147">
    <property type="term" value="P:guanine catabolic process"/>
    <property type="evidence" value="ECO:0007669"/>
    <property type="project" value="UniProtKB-UniRule"/>
</dbReference>
<evidence type="ECO:0000259" key="9">
    <source>
        <dbReference type="Pfam" id="PF01979"/>
    </source>
</evidence>
<dbReference type="InterPro" id="IPR032466">
    <property type="entry name" value="Metal_Hydrolase"/>
</dbReference>
<proteinExistence type="inferred from homology"/>
<dbReference type="GO" id="GO:0008270">
    <property type="term" value="F:zinc ion binding"/>
    <property type="evidence" value="ECO:0007669"/>
    <property type="project" value="UniProtKB-UniRule"/>
</dbReference>
<dbReference type="Gene3D" id="3.20.20.140">
    <property type="entry name" value="Metal-dependent hydrolases"/>
    <property type="match status" value="1"/>
</dbReference>
<dbReference type="InterPro" id="IPR014311">
    <property type="entry name" value="Guanine_deaminase"/>
</dbReference>
<dbReference type="Gene3D" id="2.30.40.10">
    <property type="entry name" value="Urease, subunit C, domain 1"/>
    <property type="match status" value="1"/>
</dbReference>
<dbReference type="AlphaFoldDB" id="A0A1E5HAG8"/>
<evidence type="ECO:0000256" key="5">
    <source>
        <dbReference type="ARBA" id="ARBA00022801"/>
    </source>
</evidence>
<dbReference type="Pfam" id="PF01979">
    <property type="entry name" value="Amidohydro_1"/>
    <property type="match status" value="1"/>
</dbReference>
<sequence length="464" mass="51753">MKGVVILFKFIVKGTGFSSVDPKNVEIFEEALFCISESGTIAKVILPEDEEYQSTIQAYSMKNQFQNLKKGQFILPGFIDLHIHAPQWAQAGTALDLPLYEWLNTYTFPLEAKFSDLVFAEQVYSDLVSQLIKNGTTTAMYFATVHRQASRRLAEICSEKGQRGLVGKVVMDDPEQNPEYYRDESPSTALAETELFIQEIIELNKRTPQGVYPVVTPRFIPSCTDASLKGLGALAAKYDIHIQSHCSESDWAHDFVRERFGKNDAFALDDFGLMTEKSVMAHCGFLSDQDMKLFAETGTAVAHCPISNAYFGNAVTPIAKLLNQYQVEIGLGSDISGGFSPSLFDNIKQAVMSSRMLEDGVDKECCSEKRGVSNSRISLNEAFYLATAGGGQALSLPIGRLAVDYAWDVQIIDSSELPIFSKEEPLMAIFQKLLYLSRPDNIVEVWVQGRKVHDKFMKELEVQM</sequence>
<dbReference type="EMBL" id="MIKC01000038">
    <property type="protein sequence ID" value="OEG21806.1"/>
    <property type="molecule type" value="Genomic_DNA"/>
</dbReference>
<evidence type="ECO:0000313" key="10">
    <source>
        <dbReference type="EMBL" id="OEG21806.1"/>
    </source>
</evidence>
<evidence type="ECO:0000256" key="7">
    <source>
        <dbReference type="NCBIfam" id="TIGR02967"/>
    </source>
</evidence>
<reference evidence="11" key="1">
    <citation type="submission" date="2016-09" db="EMBL/GenBank/DDBJ databases">
        <authorList>
            <person name="Gulvik C.A."/>
        </authorList>
    </citation>
    <scope>NUCLEOTIDE SEQUENCE [LARGE SCALE GENOMIC DNA]</scope>
    <source>
        <strain evidence="11">LMG 26676</strain>
    </source>
</reference>
<feature type="domain" description="Amidohydrolase-related" evidence="9">
    <location>
        <begin position="73"/>
        <end position="452"/>
    </location>
</feature>
<keyword evidence="5 8" id="KW-0378">Hydrolase</keyword>
<dbReference type="InterPro" id="IPR011059">
    <property type="entry name" value="Metal-dep_hydrolase_composite"/>
</dbReference>
<dbReference type="STRING" id="1131292.BCR24_05850"/>
<comment type="pathway">
    <text evidence="1 8">Purine metabolism; guanine degradation; xanthine from guanine: step 1/1.</text>
</comment>
<dbReference type="NCBIfam" id="TIGR02967">
    <property type="entry name" value="guan_deamin"/>
    <property type="match status" value="1"/>
</dbReference>
<dbReference type="Proteomes" id="UP000094469">
    <property type="component" value="Unassembled WGS sequence"/>
</dbReference>
<dbReference type="PANTHER" id="PTHR11271:SF6">
    <property type="entry name" value="GUANINE DEAMINASE"/>
    <property type="match status" value="1"/>
</dbReference>
<keyword evidence="11" id="KW-1185">Reference proteome</keyword>
<dbReference type="UniPathway" id="UPA00603">
    <property type="reaction ID" value="UER00660"/>
</dbReference>
<evidence type="ECO:0000256" key="1">
    <source>
        <dbReference type="ARBA" id="ARBA00004984"/>
    </source>
</evidence>
<keyword evidence="6 8" id="KW-0862">Zinc</keyword>
<comment type="function">
    <text evidence="8">Catalyzes the hydrolytic deamination of guanine, producing xanthine and ammonia.</text>
</comment>
<dbReference type="PANTHER" id="PTHR11271">
    <property type="entry name" value="GUANINE DEAMINASE"/>
    <property type="match status" value="1"/>
</dbReference>
<evidence type="ECO:0000256" key="4">
    <source>
        <dbReference type="ARBA" id="ARBA00022723"/>
    </source>
</evidence>
<dbReference type="InterPro" id="IPR051607">
    <property type="entry name" value="Metallo-dep_hydrolases"/>
</dbReference>
<gene>
    <name evidence="10" type="ORF">BCR24_05850</name>
</gene>
<dbReference type="SUPFAM" id="SSF51338">
    <property type="entry name" value="Composite domain of metallo-dependent hydrolases"/>
    <property type="match status" value="1"/>
</dbReference>
<evidence type="ECO:0000256" key="3">
    <source>
        <dbReference type="ARBA" id="ARBA00012781"/>
    </source>
</evidence>
<comment type="catalytic activity">
    <reaction evidence="8">
        <text>guanine + H2O + H(+) = xanthine + NH4(+)</text>
        <dbReference type="Rhea" id="RHEA:14665"/>
        <dbReference type="ChEBI" id="CHEBI:15377"/>
        <dbReference type="ChEBI" id="CHEBI:15378"/>
        <dbReference type="ChEBI" id="CHEBI:16235"/>
        <dbReference type="ChEBI" id="CHEBI:17712"/>
        <dbReference type="ChEBI" id="CHEBI:28938"/>
        <dbReference type="EC" id="3.5.4.3"/>
    </reaction>
</comment>
<comment type="caution">
    <text evidence="10">The sequence shown here is derived from an EMBL/GenBank/DDBJ whole genome shotgun (WGS) entry which is preliminary data.</text>
</comment>
<evidence type="ECO:0000256" key="2">
    <source>
        <dbReference type="ARBA" id="ARBA00006745"/>
    </source>
</evidence>
<evidence type="ECO:0000256" key="6">
    <source>
        <dbReference type="ARBA" id="ARBA00022833"/>
    </source>
</evidence>
<organism evidence="10 11">
    <name type="scientific">Enterococcus ureilyticus</name>
    <dbReference type="NCBI Taxonomy" id="1131292"/>
    <lineage>
        <taxon>Bacteria</taxon>
        <taxon>Bacillati</taxon>
        <taxon>Bacillota</taxon>
        <taxon>Bacilli</taxon>
        <taxon>Lactobacillales</taxon>
        <taxon>Enterococcaceae</taxon>
        <taxon>Enterococcus</taxon>
    </lineage>
</organism>
<evidence type="ECO:0000313" key="11">
    <source>
        <dbReference type="Proteomes" id="UP000094469"/>
    </source>
</evidence>
<dbReference type="GO" id="GO:0005829">
    <property type="term" value="C:cytosol"/>
    <property type="evidence" value="ECO:0007669"/>
    <property type="project" value="TreeGrafter"/>
</dbReference>
<comment type="similarity">
    <text evidence="2 8">Belongs to the metallo-dependent hydrolases superfamily. ATZ/TRZ family.</text>
</comment>
<protein>
    <recommendedName>
        <fullName evidence="3 7">Guanine deaminase</fullName>
        <shortName evidence="8">Guanase</shortName>
        <ecNumber evidence="3 7">3.5.4.3</ecNumber>
    </recommendedName>
    <alternativeName>
        <fullName evidence="8">Guanine aminohydrolase</fullName>
    </alternativeName>
</protein>
<accession>A0A1E5HAG8</accession>
<dbReference type="InterPro" id="IPR006680">
    <property type="entry name" value="Amidohydro-rel"/>
</dbReference>
<keyword evidence="4 8" id="KW-0479">Metal-binding</keyword>
<evidence type="ECO:0000256" key="8">
    <source>
        <dbReference type="RuleBase" id="RU366009"/>
    </source>
</evidence>
<dbReference type="GO" id="GO:0008892">
    <property type="term" value="F:guanine deaminase activity"/>
    <property type="evidence" value="ECO:0007669"/>
    <property type="project" value="UniProtKB-UniRule"/>
</dbReference>
<dbReference type="EC" id="3.5.4.3" evidence="3 7"/>
<dbReference type="SUPFAM" id="SSF51556">
    <property type="entry name" value="Metallo-dependent hydrolases"/>
    <property type="match status" value="1"/>
</dbReference>